<protein>
    <submittedName>
        <fullName evidence="1">Uncharacterized protein</fullName>
    </submittedName>
</protein>
<name>A0ABM8BCY5_9BIFI</name>
<keyword evidence="2" id="KW-1185">Reference proteome</keyword>
<reference evidence="1 2" key="1">
    <citation type="journal article" date="2023" name="Microbiol. Spectr.">
        <title>Symbiosis of Carpenter Bees with Uncharacterized Lactic Acid Bacteria Showing NAD Auxotrophy.</title>
        <authorList>
            <person name="Kawasaki S."/>
            <person name="Ozawa K."/>
            <person name="Mori T."/>
            <person name="Yamamoto A."/>
            <person name="Ito M."/>
            <person name="Ohkuma M."/>
            <person name="Sakamoto M."/>
            <person name="Matsutani M."/>
        </authorList>
    </citation>
    <scope>NUCLEOTIDE SEQUENCE [LARGE SCALE GENOMIC DNA]</scope>
    <source>
        <strain evidence="1 2">KimH</strain>
    </source>
</reference>
<organism evidence="1 2">
    <name type="scientific">Bombiscardovia apis</name>
    <dbReference type="NCBI Taxonomy" id="2932182"/>
    <lineage>
        <taxon>Bacteria</taxon>
        <taxon>Bacillati</taxon>
        <taxon>Actinomycetota</taxon>
        <taxon>Actinomycetes</taxon>
        <taxon>Bifidobacteriales</taxon>
        <taxon>Bifidobacteriaceae</taxon>
        <taxon>Bombiscardovia</taxon>
    </lineage>
</organism>
<dbReference type="Proteomes" id="UP001321748">
    <property type="component" value="Chromosome"/>
</dbReference>
<gene>
    <name evidence="1" type="ORF">KIMH_08920</name>
</gene>
<proteinExistence type="predicted"/>
<accession>A0ABM8BCY5</accession>
<evidence type="ECO:0000313" key="1">
    <source>
        <dbReference type="EMBL" id="BDR54781.1"/>
    </source>
</evidence>
<evidence type="ECO:0000313" key="2">
    <source>
        <dbReference type="Proteomes" id="UP001321748"/>
    </source>
</evidence>
<sequence length="86" mass="10037">MARVLDYVARKRHRQVKVEAQSVINWLAIFVTNFLQTAEQINFFTGLTFFEQGGPWLNCSGLNSYETIEFKDMPKRVYKGLLNHPL</sequence>
<dbReference type="EMBL" id="AP026800">
    <property type="protein sequence ID" value="BDR54781.1"/>
    <property type="molecule type" value="Genomic_DNA"/>
</dbReference>